<protein>
    <submittedName>
        <fullName evidence="5">ATP-binding cassette domain-containing protein</fullName>
    </submittedName>
</protein>
<dbReference type="SMART" id="SM00382">
    <property type="entry name" value="AAA"/>
    <property type="match status" value="1"/>
</dbReference>
<accession>A0A5B0VZN1</accession>
<dbReference type="InterPro" id="IPR027417">
    <property type="entry name" value="P-loop_NTPase"/>
</dbReference>
<evidence type="ECO:0000313" key="6">
    <source>
        <dbReference type="Proteomes" id="UP000323608"/>
    </source>
</evidence>
<dbReference type="InterPro" id="IPR003439">
    <property type="entry name" value="ABC_transporter-like_ATP-bd"/>
</dbReference>
<comment type="caution">
    <text evidence="5">The sequence shown here is derived from an EMBL/GenBank/DDBJ whole genome shotgun (WGS) entry which is preliminary data.</text>
</comment>
<dbReference type="GO" id="GO:0005524">
    <property type="term" value="F:ATP binding"/>
    <property type="evidence" value="ECO:0007669"/>
    <property type="project" value="UniProtKB-KW"/>
</dbReference>
<proteinExistence type="inferred from homology"/>
<comment type="similarity">
    <text evidence="1">Belongs to the ABC transporter superfamily.</text>
</comment>
<evidence type="ECO:0000256" key="2">
    <source>
        <dbReference type="ARBA" id="ARBA00022741"/>
    </source>
</evidence>
<dbReference type="OrthoDB" id="9802264at2"/>
<dbReference type="GO" id="GO:0022857">
    <property type="term" value="F:transmembrane transporter activity"/>
    <property type="evidence" value="ECO:0007669"/>
    <property type="project" value="TreeGrafter"/>
</dbReference>
<dbReference type="InterPro" id="IPR003593">
    <property type="entry name" value="AAA+_ATPase"/>
</dbReference>
<dbReference type="InterPro" id="IPR015854">
    <property type="entry name" value="ABC_transpr_LolD-like"/>
</dbReference>
<name>A0A5B0VZN1_RHITR</name>
<dbReference type="AlphaFoldDB" id="A0A5B0VZN1"/>
<dbReference type="PROSITE" id="PS00211">
    <property type="entry name" value="ABC_TRANSPORTER_1"/>
    <property type="match status" value="1"/>
</dbReference>
<dbReference type="GO" id="GO:0016887">
    <property type="term" value="F:ATP hydrolysis activity"/>
    <property type="evidence" value="ECO:0007669"/>
    <property type="project" value="InterPro"/>
</dbReference>
<dbReference type="EMBL" id="VNIP01000008">
    <property type="protein sequence ID" value="KAA1180176.1"/>
    <property type="molecule type" value="Genomic_DNA"/>
</dbReference>
<dbReference type="RefSeq" id="WP_149635432.1">
    <property type="nucleotide sequence ID" value="NZ_VNIP01000008.1"/>
</dbReference>
<organism evidence="5 6">
    <name type="scientific">Rhizobium tropici</name>
    <dbReference type="NCBI Taxonomy" id="398"/>
    <lineage>
        <taxon>Bacteria</taxon>
        <taxon>Pseudomonadati</taxon>
        <taxon>Pseudomonadota</taxon>
        <taxon>Alphaproteobacteria</taxon>
        <taxon>Hyphomicrobiales</taxon>
        <taxon>Rhizobiaceae</taxon>
        <taxon>Rhizobium/Agrobacterium group</taxon>
        <taxon>Rhizobium</taxon>
    </lineage>
</organism>
<keyword evidence="2" id="KW-0547">Nucleotide-binding</keyword>
<evidence type="ECO:0000256" key="1">
    <source>
        <dbReference type="ARBA" id="ARBA00005417"/>
    </source>
</evidence>
<feature type="domain" description="ABC transporter" evidence="4">
    <location>
        <begin position="15"/>
        <end position="246"/>
    </location>
</feature>
<dbReference type="PANTHER" id="PTHR24220">
    <property type="entry name" value="IMPORT ATP-BINDING PROTEIN"/>
    <property type="match status" value="1"/>
</dbReference>
<gene>
    <name evidence="5" type="ORF">FP026_15105</name>
</gene>
<dbReference type="InterPro" id="IPR017871">
    <property type="entry name" value="ABC_transporter-like_CS"/>
</dbReference>
<reference evidence="5 6" key="1">
    <citation type="submission" date="2019-07" db="EMBL/GenBank/DDBJ databases">
        <title>The Draft Genome Sequence of Rhizobium tropici SARCC-755 Associated with Superior Nodulation on Pigeonpea (Cajanus cajan (L.) Millsp.).</title>
        <authorList>
            <person name="Bopape F.L."/>
            <person name="Hassen A.I."/>
            <person name="Swanevelder Z.H."/>
            <person name="Gwata E.T."/>
        </authorList>
    </citation>
    <scope>NUCLEOTIDE SEQUENCE [LARGE SCALE GENOMIC DNA]</scope>
    <source>
        <strain evidence="5 6">SARCC-755</strain>
    </source>
</reference>
<evidence type="ECO:0000259" key="4">
    <source>
        <dbReference type="PROSITE" id="PS50893"/>
    </source>
</evidence>
<dbReference type="Proteomes" id="UP000323608">
    <property type="component" value="Unassembled WGS sequence"/>
</dbReference>
<dbReference type="Gene3D" id="3.40.50.300">
    <property type="entry name" value="P-loop containing nucleotide triphosphate hydrolases"/>
    <property type="match status" value="1"/>
</dbReference>
<dbReference type="Pfam" id="PF00005">
    <property type="entry name" value="ABC_tran"/>
    <property type="match status" value="1"/>
</dbReference>
<evidence type="ECO:0000256" key="3">
    <source>
        <dbReference type="ARBA" id="ARBA00022840"/>
    </source>
</evidence>
<dbReference type="PROSITE" id="PS50893">
    <property type="entry name" value="ABC_TRANSPORTER_2"/>
    <property type="match status" value="1"/>
</dbReference>
<evidence type="ECO:0000313" key="5">
    <source>
        <dbReference type="EMBL" id="KAA1180176.1"/>
    </source>
</evidence>
<keyword evidence="3 5" id="KW-0067">ATP-binding</keyword>
<dbReference type="GO" id="GO:0005886">
    <property type="term" value="C:plasma membrane"/>
    <property type="evidence" value="ECO:0007669"/>
    <property type="project" value="TreeGrafter"/>
</dbReference>
<dbReference type="SUPFAM" id="SSF52540">
    <property type="entry name" value="P-loop containing nucleoside triphosphate hydrolases"/>
    <property type="match status" value="1"/>
</dbReference>
<sequence>MNIQVSAQQALSPVLRVQGLSKQFEMHHLKRTLFAFENIDFDLHAGEFILLKGENGAGKSTLLRTLYRSYLPRAGHVYYHTHEGIIDLATAADVDIAVLRRREIGFVTQFLNARPRVAAEEIVAEPLRLAGAAHTEALTEARRWLDAFGVKKQLWSAYPSTFSGGEQQKVNLARALILPQRLLLLDEPTASLDHSARRALVERLAQLKTSGVAMIGVFHHPDDVKALIDRELHLEAIKIEDEQDDVAE</sequence>